<dbReference type="Proteomes" id="UP000737018">
    <property type="component" value="Unassembled WGS sequence"/>
</dbReference>
<dbReference type="InterPro" id="IPR036063">
    <property type="entry name" value="Smr_dom_sf"/>
</dbReference>
<dbReference type="SMART" id="SM00463">
    <property type="entry name" value="SMR"/>
    <property type="match status" value="1"/>
</dbReference>
<organism evidence="2 3">
    <name type="scientific">Castanea mollissima</name>
    <name type="common">Chinese chestnut</name>
    <dbReference type="NCBI Taxonomy" id="60419"/>
    <lineage>
        <taxon>Eukaryota</taxon>
        <taxon>Viridiplantae</taxon>
        <taxon>Streptophyta</taxon>
        <taxon>Embryophyta</taxon>
        <taxon>Tracheophyta</taxon>
        <taxon>Spermatophyta</taxon>
        <taxon>Magnoliopsida</taxon>
        <taxon>eudicotyledons</taxon>
        <taxon>Gunneridae</taxon>
        <taxon>Pentapetalae</taxon>
        <taxon>rosids</taxon>
        <taxon>fabids</taxon>
        <taxon>Fagales</taxon>
        <taxon>Fagaceae</taxon>
        <taxon>Castanea</taxon>
    </lineage>
</organism>
<proteinExistence type="predicted"/>
<gene>
    <name evidence="2" type="ORF">CMV_005034</name>
</gene>
<dbReference type="SUPFAM" id="SSF160443">
    <property type="entry name" value="SMR domain-like"/>
    <property type="match status" value="1"/>
</dbReference>
<sequence>MTFTAVSLSNRMSWGRGKTPGWAAFDHKQRQKQNLEGDVIKDPFPPIANTLTPLVPSQNLMKNNKPFSSVLLPPADFATLAENGKYKNPTLVGDSSGTCSNKNMEKNSHVLVVNKLKELHHWADKSLIEDILEAADNNMDRASNLLEVLVANDSIEENKQTPNVELNSTDKTFILGKTMNLTDLSSTLDDCLKYNSKELVDENDSFGRKFPDTLDKKLIIEQLKSVPVEPEWEEDDVYLIHRKDALKMMRSASQHSRAATNAFQRGDHISAQQHSMKAREEWLAAERLNAKAAKEILSIRNSKNDMWKLDLHGLHAAEAIQALKDRLQQIETQAHTNHAASTNRGMMENGIIPSPSLEFFSNMDSKKLAMQQASSRQRPTSLEVITGIGNHSRGHAAIPTAVRSYLNEHRYCFDELRPGVITVRPKFFNPGIPSCTAIHSMKDFHL</sequence>
<evidence type="ECO:0000259" key="1">
    <source>
        <dbReference type="PROSITE" id="PS50828"/>
    </source>
</evidence>
<reference evidence="2" key="1">
    <citation type="submission" date="2020-03" db="EMBL/GenBank/DDBJ databases">
        <title>Castanea mollissima Vanexum genome sequencing.</title>
        <authorList>
            <person name="Staton M."/>
        </authorList>
    </citation>
    <scope>NUCLEOTIDE SEQUENCE</scope>
    <source>
        <tissue evidence="2">Leaf</tissue>
    </source>
</reference>
<dbReference type="PROSITE" id="PS50828">
    <property type="entry name" value="SMR"/>
    <property type="match status" value="1"/>
</dbReference>
<evidence type="ECO:0000313" key="3">
    <source>
        <dbReference type="Proteomes" id="UP000737018"/>
    </source>
</evidence>
<dbReference type="PANTHER" id="PTHR47812:SF2">
    <property type="entry name" value="SMR (SMALL MUTS RELATED) DOMAIN-CONTAINING PROTEIN"/>
    <property type="match status" value="1"/>
</dbReference>
<dbReference type="InterPro" id="IPR002625">
    <property type="entry name" value="Smr_dom"/>
</dbReference>
<dbReference type="SMART" id="SM01162">
    <property type="entry name" value="DUF1771"/>
    <property type="match status" value="1"/>
</dbReference>
<dbReference type="PANTHER" id="PTHR47812">
    <property type="entry name" value="SMR (SMALL MUTS RELATED) DOMAIN-CONTAINING PROTEIN"/>
    <property type="match status" value="1"/>
</dbReference>
<dbReference type="Gene3D" id="3.30.1370.110">
    <property type="match status" value="1"/>
</dbReference>
<dbReference type="InterPro" id="IPR013899">
    <property type="entry name" value="DUF1771"/>
</dbReference>
<evidence type="ECO:0000313" key="2">
    <source>
        <dbReference type="EMBL" id="KAF3971359.1"/>
    </source>
</evidence>
<keyword evidence="3" id="KW-1185">Reference proteome</keyword>
<dbReference type="EMBL" id="JRKL02000440">
    <property type="protein sequence ID" value="KAF3971359.1"/>
    <property type="molecule type" value="Genomic_DNA"/>
</dbReference>
<comment type="caution">
    <text evidence="2">The sequence shown here is derived from an EMBL/GenBank/DDBJ whole genome shotgun (WGS) entry which is preliminary data.</text>
</comment>
<protein>
    <recommendedName>
        <fullName evidence="1">Smr domain-containing protein</fullName>
    </recommendedName>
</protein>
<name>A0A8J4RQZ8_9ROSI</name>
<dbReference type="OrthoDB" id="3231855at2759"/>
<accession>A0A8J4RQZ8</accession>
<dbReference type="AlphaFoldDB" id="A0A8J4RQZ8"/>
<feature type="domain" description="Smr" evidence="1">
    <location>
        <begin position="309"/>
        <end position="426"/>
    </location>
</feature>
<dbReference type="Pfam" id="PF08590">
    <property type="entry name" value="DUF1771"/>
    <property type="match status" value="1"/>
</dbReference>